<dbReference type="Proteomes" id="UP000035880">
    <property type="component" value="Chromosome 2L"/>
</dbReference>
<name>A0A0J9R3T2_DROSI</name>
<dbReference type="EMBL" id="CM002910">
    <property type="protein sequence ID" value="KMY90414.1"/>
    <property type="molecule type" value="Genomic_DNA"/>
</dbReference>
<feature type="compositionally biased region" description="Low complexity" evidence="1">
    <location>
        <begin position="191"/>
        <end position="201"/>
    </location>
</feature>
<dbReference type="KEGG" id="dsi:Dsimw501_GD29503"/>
<dbReference type="OrthoDB" id="7873158at2759"/>
<reference evidence="2" key="1">
    <citation type="journal article" date="2013" name="Genome Res.">
        <title>A second-generation assembly of the Drosophila simulans genome provides new insights into patterns of lineage-specific divergence.</title>
        <authorList>
            <person name="Hu T.T."/>
            <person name="Eisen M.B."/>
            <person name="Thornton K.R."/>
            <person name="Andolfatto P."/>
        </authorList>
    </citation>
    <scope>NUCLEOTIDE SEQUENCE [LARGE SCALE GENOMIC DNA]</scope>
    <source>
        <strain evidence="2">W501</strain>
    </source>
</reference>
<gene>
    <name evidence="2" type="primary">Dsim\GD29503</name>
    <name evidence="2" type="ORF">Dsimw501_GD29503</name>
</gene>
<feature type="region of interest" description="Disordered" evidence="1">
    <location>
        <begin position="168"/>
        <end position="215"/>
    </location>
</feature>
<organism evidence="2">
    <name type="scientific">Drosophila simulans</name>
    <name type="common">Fruit fly</name>
    <dbReference type="NCBI Taxonomy" id="7240"/>
    <lineage>
        <taxon>Eukaryota</taxon>
        <taxon>Metazoa</taxon>
        <taxon>Ecdysozoa</taxon>
        <taxon>Arthropoda</taxon>
        <taxon>Hexapoda</taxon>
        <taxon>Insecta</taxon>
        <taxon>Pterygota</taxon>
        <taxon>Neoptera</taxon>
        <taxon>Endopterygota</taxon>
        <taxon>Diptera</taxon>
        <taxon>Brachycera</taxon>
        <taxon>Muscomorpha</taxon>
        <taxon>Ephydroidea</taxon>
        <taxon>Drosophilidae</taxon>
        <taxon>Drosophila</taxon>
        <taxon>Sophophora</taxon>
    </lineage>
</organism>
<proteinExistence type="predicted"/>
<feature type="compositionally biased region" description="Polar residues" evidence="1">
    <location>
        <begin position="25"/>
        <end position="39"/>
    </location>
</feature>
<protein>
    <submittedName>
        <fullName evidence="2">Uncharacterized protein</fullName>
    </submittedName>
</protein>
<accession>A0A0J9R3T2</accession>
<sequence length="296" mass="33094">MKRKFLPRKNSATTATARKIPEESLSITDQPGATSTPTHMTRKRPRLLSLQLDSALSLSLVDRVPQSFGDIRGRKGIRATSPRKTNLPRTRARYIQNTTERVPPSINHGRNSAKPQMSWGHMKTTEKTSAKIFEESTDTQNYTPKKNAKITPKMTQKTRMMQNVPAIKSPMKSTTSSSIIKPKTSAESKLKSSTKLSMMSTNSPNHSIKSKKNTPDAHFFGEVTKKQNATEEDISEPPSKQPRLHILQVNLGSPFAMTHSKKLKVIAVDFNDENQEAKEAPYHLSQINTSKEITDS</sequence>
<dbReference type="AlphaFoldDB" id="A0A0J9R3T2"/>
<reference evidence="2" key="2">
    <citation type="submission" date="2014-06" db="EMBL/GenBank/DDBJ databases">
        <authorList>
            <person name="Hu T."/>
            <person name="Eisen M.B."/>
            <person name="Thornton K.R."/>
            <person name="Andolfatto P."/>
        </authorList>
    </citation>
    <scope>NUCLEOTIDE SEQUENCE</scope>
    <source>
        <strain evidence="2">W501</strain>
    </source>
</reference>
<feature type="region of interest" description="Disordered" evidence="1">
    <location>
        <begin position="101"/>
        <end position="121"/>
    </location>
</feature>
<evidence type="ECO:0000256" key="1">
    <source>
        <dbReference type="SAM" id="MobiDB-lite"/>
    </source>
</evidence>
<feature type="region of interest" description="Disordered" evidence="1">
    <location>
        <begin position="1"/>
        <end position="45"/>
    </location>
</feature>
<evidence type="ECO:0000313" key="2">
    <source>
        <dbReference type="EMBL" id="KMY90414.1"/>
    </source>
</evidence>
<reference evidence="2" key="3">
    <citation type="submission" date="2015-04" db="EMBL/GenBank/DDBJ databases">
        <authorList>
            <consortium name="FlyBase"/>
        </authorList>
    </citation>
    <scope>NUCLEOTIDE SEQUENCE</scope>
    <source>
        <strain evidence="2">W501</strain>
    </source>
</reference>
<feature type="compositionally biased region" description="Low complexity" evidence="1">
    <location>
        <begin position="168"/>
        <end position="183"/>
    </location>
</feature>